<dbReference type="Gene3D" id="1.10.150.20">
    <property type="entry name" value="5' to 3' exonuclease, C-terminal subdomain"/>
    <property type="match status" value="1"/>
</dbReference>
<accession>X1H2E1</accession>
<organism evidence="3">
    <name type="scientific">marine sediment metagenome</name>
    <dbReference type="NCBI Taxonomy" id="412755"/>
    <lineage>
        <taxon>unclassified sequences</taxon>
        <taxon>metagenomes</taxon>
        <taxon>ecological metagenomes</taxon>
    </lineage>
</organism>
<evidence type="ECO:0000259" key="2">
    <source>
        <dbReference type="SMART" id="SM00482"/>
    </source>
</evidence>
<protein>
    <recommendedName>
        <fullName evidence="2">DNA-directed DNA polymerase family A palm domain-containing protein</fullName>
    </recommendedName>
</protein>
<proteinExistence type="predicted"/>
<keyword evidence="1" id="KW-0235">DNA replication</keyword>
<dbReference type="GO" id="GO:0006302">
    <property type="term" value="P:double-strand break repair"/>
    <property type="evidence" value="ECO:0007669"/>
    <property type="project" value="TreeGrafter"/>
</dbReference>
<dbReference type="Pfam" id="PF00476">
    <property type="entry name" value="DNA_pol_A"/>
    <property type="match status" value="1"/>
</dbReference>
<comment type="caution">
    <text evidence="3">The sequence shown here is derived from an EMBL/GenBank/DDBJ whole genome shotgun (WGS) entry which is preliminary data.</text>
</comment>
<dbReference type="GO" id="GO:0003677">
    <property type="term" value="F:DNA binding"/>
    <property type="evidence" value="ECO:0007669"/>
    <property type="project" value="InterPro"/>
</dbReference>
<feature type="non-terminal residue" evidence="3">
    <location>
        <position position="1"/>
    </location>
</feature>
<dbReference type="AlphaFoldDB" id="X1H2E1"/>
<evidence type="ECO:0000313" key="3">
    <source>
        <dbReference type="EMBL" id="GAH63577.1"/>
    </source>
</evidence>
<dbReference type="PANTHER" id="PTHR10133">
    <property type="entry name" value="DNA POLYMERASE I"/>
    <property type="match status" value="1"/>
</dbReference>
<evidence type="ECO:0000256" key="1">
    <source>
        <dbReference type="ARBA" id="ARBA00022705"/>
    </source>
</evidence>
<feature type="non-terminal residue" evidence="3">
    <location>
        <position position="260"/>
    </location>
</feature>
<dbReference type="GO" id="GO:0006261">
    <property type="term" value="P:DNA-templated DNA replication"/>
    <property type="evidence" value="ECO:0007669"/>
    <property type="project" value="InterPro"/>
</dbReference>
<feature type="domain" description="DNA-directed DNA polymerase family A palm" evidence="2">
    <location>
        <begin position="42"/>
        <end position="245"/>
    </location>
</feature>
<name>X1H2E1_9ZZZZ</name>
<dbReference type="PRINTS" id="PR00868">
    <property type="entry name" value="DNAPOLI"/>
</dbReference>
<gene>
    <name evidence="3" type="ORF">S03H2_52103</name>
</gene>
<dbReference type="SUPFAM" id="SSF56672">
    <property type="entry name" value="DNA/RNA polymerases"/>
    <property type="match status" value="1"/>
</dbReference>
<sequence>CIKRRLDANDRTHPDYSISGTVTGRLSCRSPDLQNIPRQPPEIRQMFIAPKGWKILESDFSKAELWALALYSNCERLKKALPLDFHKRTAVTMGIKSRIEDVNKEDTNRAKMLVFGLCYGGREGGLSQSTGLPKGEVRAFINRWFEVYPETEIWMDARRRDVRGKGHVTSFLGRKRRFYGLDFVKDGVLRKSEREAINSPIQGLVSDLCCGAAVRIDKRIKENEFRAGLIMTTHDELFYEVPDEELAKLKEIVEQEMTAY</sequence>
<dbReference type="PANTHER" id="PTHR10133:SF27">
    <property type="entry name" value="DNA POLYMERASE NU"/>
    <property type="match status" value="1"/>
</dbReference>
<dbReference type="SMART" id="SM00482">
    <property type="entry name" value="POLAc"/>
    <property type="match status" value="1"/>
</dbReference>
<reference evidence="3" key="1">
    <citation type="journal article" date="2014" name="Front. Microbiol.">
        <title>High frequency of phylogenetically diverse reductive dehalogenase-homologous genes in deep subseafloor sedimentary metagenomes.</title>
        <authorList>
            <person name="Kawai M."/>
            <person name="Futagami T."/>
            <person name="Toyoda A."/>
            <person name="Takaki Y."/>
            <person name="Nishi S."/>
            <person name="Hori S."/>
            <person name="Arai W."/>
            <person name="Tsubouchi T."/>
            <person name="Morono Y."/>
            <person name="Uchiyama I."/>
            <person name="Ito T."/>
            <person name="Fujiyama A."/>
            <person name="Inagaki F."/>
            <person name="Takami H."/>
        </authorList>
    </citation>
    <scope>NUCLEOTIDE SEQUENCE</scope>
    <source>
        <strain evidence="3">Expedition CK06-06</strain>
    </source>
</reference>
<dbReference type="InterPro" id="IPR002298">
    <property type="entry name" value="DNA_polymerase_A"/>
</dbReference>
<dbReference type="InterPro" id="IPR001098">
    <property type="entry name" value="DNA-dir_DNA_pol_A_palm_dom"/>
</dbReference>
<dbReference type="InterPro" id="IPR043502">
    <property type="entry name" value="DNA/RNA_pol_sf"/>
</dbReference>
<dbReference type="EMBL" id="BARU01033088">
    <property type="protein sequence ID" value="GAH63577.1"/>
    <property type="molecule type" value="Genomic_DNA"/>
</dbReference>
<dbReference type="Gene3D" id="3.30.70.370">
    <property type="match status" value="1"/>
</dbReference>
<dbReference type="GO" id="GO:0003887">
    <property type="term" value="F:DNA-directed DNA polymerase activity"/>
    <property type="evidence" value="ECO:0007669"/>
    <property type="project" value="InterPro"/>
</dbReference>